<dbReference type="InterPro" id="IPR028160">
    <property type="entry name" value="Slx9-like"/>
</dbReference>
<comment type="subcellular location">
    <subcellularLocation>
        <location evidence="1">Nucleus</location>
        <location evidence="1">Nucleolus</location>
    </subcellularLocation>
</comment>
<dbReference type="AlphaFoldDB" id="A0AAN6GUW6"/>
<dbReference type="GO" id="GO:0030686">
    <property type="term" value="C:90S preribosome"/>
    <property type="evidence" value="ECO:0007669"/>
    <property type="project" value="InterPro"/>
</dbReference>
<sequence>MDLPKRGALPKKRSSLSKNLVSSGIKGKRTADGRRQNLTSLPLADTEEEAPQQLTKAEKRALKRSELMQSVGAPASQTAARLAKLPPHMLSKSALRRQKRKEREQLAGNSNGMKDVASIVDEVQIEHDQAKRAAEAASKVGAAPLLPPGGNHDPSQAGSSSSRPALSSRKRKQVLAEERSRQEHILSDPAFAKSPFAALRQHARNALAFSDGAAVD</sequence>
<proteinExistence type="inferred from homology"/>
<protein>
    <recommendedName>
        <fullName evidence="3">Ribosome biogenesis protein SLX9</fullName>
    </recommendedName>
</protein>
<keyword evidence="7" id="KW-1185">Reference proteome</keyword>
<dbReference type="EMBL" id="JAPDMZ010000005">
    <property type="protein sequence ID" value="KAK0557502.1"/>
    <property type="molecule type" value="Genomic_DNA"/>
</dbReference>
<feature type="region of interest" description="Disordered" evidence="5">
    <location>
        <begin position="1"/>
        <end position="115"/>
    </location>
</feature>
<dbReference type="GO" id="GO:0005730">
    <property type="term" value="C:nucleolus"/>
    <property type="evidence" value="ECO:0007669"/>
    <property type="project" value="UniProtKB-SubCell"/>
</dbReference>
<accession>A0AAN6GUW6</accession>
<gene>
    <name evidence="6" type="ORF">OC846_000490</name>
</gene>
<evidence type="ECO:0000256" key="5">
    <source>
        <dbReference type="SAM" id="MobiDB-lite"/>
    </source>
</evidence>
<evidence type="ECO:0000256" key="2">
    <source>
        <dbReference type="ARBA" id="ARBA00011022"/>
    </source>
</evidence>
<dbReference type="Proteomes" id="UP001176517">
    <property type="component" value="Unassembled WGS sequence"/>
</dbReference>
<organism evidence="6 7">
    <name type="scientific">Tilletia horrida</name>
    <dbReference type="NCBI Taxonomy" id="155126"/>
    <lineage>
        <taxon>Eukaryota</taxon>
        <taxon>Fungi</taxon>
        <taxon>Dikarya</taxon>
        <taxon>Basidiomycota</taxon>
        <taxon>Ustilaginomycotina</taxon>
        <taxon>Exobasidiomycetes</taxon>
        <taxon>Tilletiales</taxon>
        <taxon>Tilletiaceae</taxon>
        <taxon>Tilletia</taxon>
    </lineage>
</organism>
<evidence type="ECO:0000256" key="1">
    <source>
        <dbReference type="ARBA" id="ARBA00004604"/>
    </source>
</evidence>
<reference evidence="6" key="1">
    <citation type="journal article" date="2023" name="PhytoFront">
        <title>Draft Genome Resources of Seven Strains of Tilletia horrida, Causal Agent of Kernel Smut of Rice.</title>
        <authorList>
            <person name="Khanal S."/>
            <person name="Antony Babu S."/>
            <person name="Zhou X.G."/>
        </authorList>
    </citation>
    <scope>NUCLEOTIDE SEQUENCE</scope>
    <source>
        <strain evidence="6">TX6</strain>
    </source>
</reference>
<comment type="caution">
    <text evidence="6">The sequence shown here is derived from an EMBL/GenBank/DDBJ whole genome shotgun (WGS) entry which is preliminary data.</text>
</comment>
<comment type="similarity">
    <text evidence="2">Belongs to the SLX9 family.</text>
</comment>
<keyword evidence="4" id="KW-0539">Nucleus</keyword>
<evidence type="ECO:0000256" key="3">
    <source>
        <dbReference type="ARBA" id="ARBA00021321"/>
    </source>
</evidence>
<dbReference type="Pfam" id="PF15341">
    <property type="entry name" value="SLX9"/>
    <property type="match status" value="1"/>
</dbReference>
<feature type="compositionally biased region" description="Basic and acidic residues" evidence="5">
    <location>
        <begin position="56"/>
        <end position="66"/>
    </location>
</feature>
<dbReference type="GO" id="GO:0000462">
    <property type="term" value="P:maturation of SSU-rRNA from tricistronic rRNA transcript (SSU-rRNA, 5.8S rRNA, LSU-rRNA)"/>
    <property type="evidence" value="ECO:0007669"/>
    <property type="project" value="InterPro"/>
</dbReference>
<feature type="region of interest" description="Disordered" evidence="5">
    <location>
        <begin position="127"/>
        <end position="189"/>
    </location>
</feature>
<name>A0AAN6GUW6_9BASI</name>
<evidence type="ECO:0000256" key="4">
    <source>
        <dbReference type="ARBA" id="ARBA00023242"/>
    </source>
</evidence>
<feature type="compositionally biased region" description="Low complexity" evidence="5">
    <location>
        <begin position="154"/>
        <end position="167"/>
    </location>
</feature>
<evidence type="ECO:0000313" key="6">
    <source>
        <dbReference type="EMBL" id="KAK0557502.1"/>
    </source>
</evidence>
<feature type="compositionally biased region" description="Basic and acidic residues" evidence="5">
    <location>
        <begin position="174"/>
        <end position="186"/>
    </location>
</feature>
<dbReference type="GO" id="GO:0030688">
    <property type="term" value="C:preribosome, small subunit precursor"/>
    <property type="evidence" value="ECO:0007669"/>
    <property type="project" value="InterPro"/>
</dbReference>
<evidence type="ECO:0000313" key="7">
    <source>
        <dbReference type="Proteomes" id="UP001176517"/>
    </source>
</evidence>